<reference evidence="1 2" key="1">
    <citation type="journal article" date="2014" name="Int. J. Syst. Evol. Microbiol.">
        <title>Complete genome sequence of Corynebacterium casei LMG S-19264T (=DSM 44701T), isolated from a smear-ripened cheese.</title>
        <authorList>
            <consortium name="US DOE Joint Genome Institute (JGI-PGF)"/>
            <person name="Walter F."/>
            <person name="Albersmeier A."/>
            <person name="Kalinowski J."/>
            <person name="Ruckert C."/>
        </authorList>
    </citation>
    <scope>NUCLEOTIDE SEQUENCE [LARGE SCALE GENOMIC DNA]</scope>
    <source>
        <strain evidence="1 2">KCTC 12866</strain>
    </source>
</reference>
<evidence type="ECO:0000313" key="2">
    <source>
        <dbReference type="Proteomes" id="UP000598271"/>
    </source>
</evidence>
<name>A0A8J3GBQ9_9BACT</name>
<comment type="caution">
    <text evidence="1">The sequence shown here is derived from an EMBL/GenBank/DDBJ whole genome shotgun (WGS) entry which is preliminary data.</text>
</comment>
<dbReference type="EMBL" id="BMXF01000005">
    <property type="protein sequence ID" value="GHB83586.1"/>
    <property type="molecule type" value="Genomic_DNA"/>
</dbReference>
<gene>
    <name evidence="1" type="ORF">GCM10007390_43380</name>
</gene>
<protein>
    <submittedName>
        <fullName evidence="1">Uncharacterized protein</fullName>
    </submittedName>
</protein>
<sequence length="193" mass="22288">MGEVARRIDGLRADSKTLLSKVFTQNSKEMGHYKANSINSKSFSLTTENSKIGELNYTTWYSFKAEIQLADHSTYQLEPKGFWDQKIELKREETTLLEFNMGWKGILIKTNFNGSEKNYLLKLKGLLSSKFILIDSEENELLAVDTDFKWNKLNFDYAIETSTEFDSMKNKELMLLTILHCINYYLTFISGAA</sequence>
<dbReference type="Proteomes" id="UP000598271">
    <property type="component" value="Unassembled WGS sequence"/>
</dbReference>
<proteinExistence type="predicted"/>
<evidence type="ECO:0000313" key="1">
    <source>
        <dbReference type="EMBL" id="GHB83586.1"/>
    </source>
</evidence>
<dbReference type="RefSeq" id="WP_229581290.1">
    <property type="nucleotide sequence ID" value="NZ_BMXF01000005.1"/>
</dbReference>
<keyword evidence="2" id="KW-1185">Reference proteome</keyword>
<organism evidence="1 2">
    <name type="scientific">Persicitalea jodogahamensis</name>
    <dbReference type="NCBI Taxonomy" id="402147"/>
    <lineage>
        <taxon>Bacteria</taxon>
        <taxon>Pseudomonadati</taxon>
        <taxon>Bacteroidota</taxon>
        <taxon>Cytophagia</taxon>
        <taxon>Cytophagales</taxon>
        <taxon>Spirosomataceae</taxon>
        <taxon>Persicitalea</taxon>
    </lineage>
</organism>
<dbReference type="AlphaFoldDB" id="A0A8J3GBQ9"/>
<accession>A0A8J3GBQ9</accession>